<dbReference type="PROSITE" id="PS50005">
    <property type="entry name" value="TPR"/>
    <property type="match status" value="2"/>
</dbReference>
<keyword evidence="4" id="KW-0472">Membrane</keyword>
<comment type="caution">
    <text evidence="5">The sequence shown here is derived from an EMBL/GenBank/DDBJ whole genome shotgun (WGS) entry which is preliminary data.</text>
</comment>
<feature type="transmembrane region" description="Helical" evidence="4">
    <location>
        <begin position="201"/>
        <end position="223"/>
    </location>
</feature>
<evidence type="ECO:0000313" key="5">
    <source>
        <dbReference type="EMBL" id="OGC62244.1"/>
    </source>
</evidence>
<keyword evidence="4" id="KW-1133">Transmembrane helix</keyword>
<feature type="repeat" description="TPR" evidence="3">
    <location>
        <begin position="425"/>
        <end position="458"/>
    </location>
</feature>
<dbReference type="SMART" id="SM00028">
    <property type="entry name" value="TPR"/>
    <property type="match status" value="2"/>
</dbReference>
<dbReference type="PANTHER" id="PTHR44227:SF3">
    <property type="entry name" value="PROTEIN O-MANNOSYL-TRANSFERASE TMTC4"/>
    <property type="match status" value="1"/>
</dbReference>
<dbReference type="InterPro" id="IPR019734">
    <property type="entry name" value="TPR_rpt"/>
</dbReference>
<feature type="transmembrane region" description="Helical" evidence="4">
    <location>
        <begin position="299"/>
        <end position="322"/>
    </location>
</feature>
<keyword evidence="2 3" id="KW-0802">TPR repeat</keyword>
<evidence type="ECO:0000256" key="4">
    <source>
        <dbReference type="SAM" id="Phobius"/>
    </source>
</evidence>
<evidence type="ECO:0000256" key="1">
    <source>
        <dbReference type="ARBA" id="ARBA00022737"/>
    </source>
</evidence>
<dbReference type="Proteomes" id="UP000176614">
    <property type="component" value="Unassembled WGS sequence"/>
</dbReference>
<gene>
    <name evidence="5" type="ORF">A2264_03075</name>
</gene>
<evidence type="ECO:0000256" key="3">
    <source>
        <dbReference type="PROSITE-ProRule" id="PRU00339"/>
    </source>
</evidence>
<dbReference type="EMBL" id="MEVT01000022">
    <property type="protein sequence ID" value="OGC62244.1"/>
    <property type="molecule type" value="Genomic_DNA"/>
</dbReference>
<dbReference type="Gene3D" id="1.25.40.10">
    <property type="entry name" value="Tetratricopeptide repeat domain"/>
    <property type="match status" value="1"/>
</dbReference>
<organism evidence="5 6">
    <name type="scientific">candidate division WWE3 bacterium RIFOXYA2_FULL_46_9</name>
    <dbReference type="NCBI Taxonomy" id="1802636"/>
    <lineage>
        <taxon>Bacteria</taxon>
        <taxon>Katanobacteria</taxon>
    </lineage>
</organism>
<evidence type="ECO:0000256" key="2">
    <source>
        <dbReference type="ARBA" id="ARBA00022803"/>
    </source>
</evidence>
<dbReference type="AlphaFoldDB" id="A0A1F4VYK1"/>
<feature type="transmembrane region" description="Helical" evidence="4">
    <location>
        <begin position="76"/>
        <end position="94"/>
    </location>
</feature>
<feature type="transmembrane region" description="Helical" evidence="4">
    <location>
        <begin position="173"/>
        <end position="189"/>
    </location>
</feature>
<dbReference type="PANTHER" id="PTHR44227">
    <property type="match status" value="1"/>
</dbReference>
<dbReference type="InterPro" id="IPR011990">
    <property type="entry name" value="TPR-like_helical_dom_sf"/>
</dbReference>
<sequence length="470" mass="53580">MLKTLKSNLPFLVLAVFISFTAYFNSLSGEFVSADDEPGIVNNSSLTSDSILLHKNIQQTINSVIVKTFGIKPAPFHVLSLTLHLINIILVFALTKELISTRISAITTLLFALHPINTEAVTWISASGYLLRNIFLFSTAYLFTRYIKEKNIKFYIGSVSVYLLGLFTTKDPWILTTLPILGIIDYFFLSAKHPRMQINAVYKYLPFITSTFIFILIIIFPQYRNRVEVLSIDTQSVTPVINRAPYILFKTAELLIMPINLTIYHDNSQISYGDYQWMVAISLIWLLIVLRYWQKNRTVTGLLFGIPLTLLPSFSPVIIAWFIAERYLYTATWLFSIGVAMLLLKLNKSVFAAVLTIILILYWVRVVDRNRDFADNIALWEATQKTNPVSYRVYNNLGDAYLRAGDTQKAVASFQHAIEINPQYSDAIYNLGRLYVDLGQTEEARLLLNRSLEINPNLVPATELLEKIGR</sequence>
<dbReference type="InterPro" id="IPR052346">
    <property type="entry name" value="O-mannosyl-transferase_TMTC"/>
</dbReference>
<evidence type="ECO:0000313" key="6">
    <source>
        <dbReference type="Proteomes" id="UP000176614"/>
    </source>
</evidence>
<keyword evidence="4" id="KW-0812">Transmembrane</keyword>
<protein>
    <submittedName>
        <fullName evidence="5">Uncharacterized protein</fullName>
    </submittedName>
</protein>
<feature type="repeat" description="TPR" evidence="3">
    <location>
        <begin position="391"/>
        <end position="424"/>
    </location>
</feature>
<feature type="transmembrane region" description="Helical" evidence="4">
    <location>
        <begin position="151"/>
        <end position="167"/>
    </location>
</feature>
<name>A0A1F4VYK1_UNCKA</name>
<accession>A0A1F4VYK1</accession>
<keyword evidence="1" id="KW-0677">Repeat</keyword>
<proteinExistence type="predicted"/>
<reference evidence="5 6" key="1">
    <citation type="journal article" date="2016" name="Nat. Commun.">
        <title>Thousands of microbial genomes shed light on interconnected biogeochemical processes in an aquifer system.</title>
        <authorList>
            <person name="Anantharaman K."/>
            <person name="Brown C.T."/>
            <person name="Hug L.A."/>
            <person name="Sharon I."/>
            <person name="Castelle C.J."/>
            <person name="Probst A.J."/>
            <person name="Thomas B.C."/>
            <person name="Singh A."/>
            <person name="Wilkins M.J."/>
            <person name="Karaoz U."/>
            <person name="Brodie E.L."/>
            <person name="Williams K.H."/>
            <person name="Hubbard S.S."/>
            <person name="Banfield J.F."/>
        </authorList>
    </citation>
    <scope>NUCLEOTIDE SEQUENCE [LARGE SCALE GENOMIC DNA]</scope>
</reference>
<dbReference type="SUPFAM" id="SSF48452">
    <property type="entry name" value="TPR-like"/>
    <property type="match status" value="1"/>
</dbReference>
<dbReference type="PROSITE" id="PS50293">
    <property type="entry name" value="TPR_REGION"/>
    <property type="match status" value="2"/>
</dbReference>
<feature type="transmembrane region" description="Helical" evidence="4">
    <location>
        <begin position="350"/>
        <end position="367"/>
    </location>
</feature>
<dbReference type="Pfam" id="PF14559">
    <property type="entry name" value="TPR_19"/>
    <property type="match status" value="1"/>
</dbReference>
<feature type="transmembrane region" description="Helical" evidence="4">
    <location>
        <begin position="275"/>
        <end position="293"/>
    </location>
</feature>